<accession>A0ABS7ZJ78</accession>
<dbReference type="RefSeq" id="WP_225566808.1">
    <property type="nucleotide sequence ID" value="NZ_JAIXCQ010000016.1"/>
</dbReference>
<dbReference type="Proteomes" id="UP001319870">
    <property type="component" value="Unassembled WGS sequence"/>
</dbReference>
<keyword evidence="1" id="KW-1133">Transmembrane helix</keyword>
<protein>
    <recommendedName>
        <fullName evidence="4">Integral membrane protein</fullName>
    </recommendedName>
</protein>
<organism evidence="2 3">
    <name type="scientific">Isoptericola luteus</name>
    <dbReference type="NCBI Taxonomy" id="2879484"/>
    <lineage>
        <taxon>Bacteria</taxon>
        <taxon>Bacillati</taxon>
        <taxon>Actinomycetota</taxon>
        <taxon>Actinomycetes</taxon>
        <taxon>Micrococcales</taxon>
        <taxon>Promicromonosporaceae</taxon>
        <taxon>Isoptericola</taxon>
    </lineage>
</organism>
<reference evidence="2 3" key="1">
    <citation type="submission" date="2021-09" db="EMBL/GenBank/DDBJ databases">
        <title>Isoptericola luteus sp. nov., a novel bacterium isolated from Harbin, the capital city of Heilongjiang province.</title>
        <authorList>
            <person name="Li J."/>
        </authorList>
    </citation>
    <scope>NUCLEOTIDE SEQUENCE [LARGE SCALE GENOMIC DNA]</scope>
    <source>
        <strain evidence="2 3">NEAU-Y5</strain>
    </source>
</reference>
<evidence type="ECO:0008006" key="4">
    <source>
        <dbReference type="Google" id="ProtNLM"/>
    </source>
</evidence>
<evidence type="ECO:0000313" key="3">
    <source>
        <dbReference type="Proteomes" id="UP001319870"/>
    </source>
</evidence>
<evidence type="ECO:0000313" key="2">
    <source>
        <dbReference type="EMBL" id="MCA5895075.1"/>
    </source>
</evidence>
<name>A0ABS7ZJ78_9MICO</name>
<comment type="caution">
    <text evidence="2">The sequence shown here is derived from an EMBL/GenBank/DDBJ whole genome shotgun (WGS) entry which is preliminary data.</text>
</comment>
<keyword evidence="3" id="KW-1185">Reference proteome</keyword>
<keyword evidence="1" id="KW-0472">Membrane</keyword>
<dbReference type="EMBL" id="JAIXCQ010000016">
    <property type="protein sequence ID" value="MCA5895075.1"/>
    <property type="molecule type" value="Genomic_DNA"/>
</dbReference>
<gene>
    <name evidence="2" type="ORF">LEP48_17230</name>
</gene>
<feature type="transmembrane region" description="Helical" evidence="1">
    <location>
        <begin position="51"/>
        <end position="73"/>
    </location>
</feature>
<feature type="transmembrane region" description="Helical" evidence="1">
    <location>
        <begin position="25"/>
        <end position="45"/>
    </location>
</feature>
<proteinExistence type="predicted"/>
<evidence type="ECO:0000256" key="1">
    <source>
        <dbReference type="SAM" id="Phobius"/>
    </source>
</evidence>
<keyword evidence="1" id="KW-0812">Transmembrane</keyword>
<sequence length="88" mass="9079">MSNNGTSDDRGRDARGAAPSRTASTILLVGFVIIVAGGVTARFAPDLFASLGGWVTVGVVAVLMVVLGSLGFIRGMRRNADTSDDTPR</sequence>